<dbReference type="PANTHER" id="PTHR24198">
    <property type="entry name" value="ANKYRIN REPEAT AND PROTEIN KINASE DOMAIN-CONTAINING PROTEIN"/>
    <property type="match status" value="1"/>
</dbReference>
<dbReference type="Pfam" id="PF00023">
    <property type="entry name" value="Ank"/>
    <property type="match status" value="1"/>
</dbReference>
<keyword evidence="5" id="KW-1185">Reference proteome</keyword>
<reference evidence="4" key="1">
    <citation type="submission" date="2025-08" db="UniProtKB">
        <authorList>
            <consortium name="Ensembl"/>
        </authorList>
    </citation>
    <scope>IDENTIFICATION</scope>
</reference>
<evidence type="ECO:0000256" key="1">
    <source>
        <dbReference type="ARBA" id="ARBA00022737"/>
    </source>
</evidence>
<dbReference type="GeneTree" id="ENSGT00940000157688"/>
<keyword evidence="1" id="KW-0677">Repeat</keyword>
<protein>
    <recommendedName>
        <fullName evidence="6">Inversin</fullName>
    </recommendedName>
</protein>
<feature type="repeat" description="ANK" evidence="3">
    <location>
        <begin position="257"/>
        <end position="289"/>
    </location>
</feature>
<dbReference type="SMART" id="SM00248">
    <property type="entry name" value="ANK"/>
    <property type="match status" value="10"/>
</dbReference>
<evidence type="ECO:0000256" key="2">
    <source>
        <dbReference type="ARBA" id="ARBA00023043"/>
    </source>
</evidence>
<evidence type="ECO:0000256" key="3">
    <source>
        <dbReference type="PROSITE-ProRule" id="PRU00023"/>
    </source>
</evidence>
<feature type="repeat" description="ANK" evidence="3">
    <location>
        <begin position="190"/>
        <end position="223"/>
    </location>
</feature>
<dbReference type="InterPro" id="IPR036770">
    <property type="entry name" value="Ankyrin_rpt-contain_sf"/>
</dbReference>
<evidence type="ECO:0000313" key="5">
    <source>
        <dbReference type="Proteomes" id="UP000694388"/>
    </source>
</evidence>
<name>A0A8C4R226_EPTBU</name>
<dbReference type="OMA" id="LLIACEY"/>
<dbReference type="Proteomes" id="UP000694388">
    <property type="component" value="Unplaced"/>
</dbReference>
<evidence type="ECO:0000313" key="4">
    <source>
        <dbReference type="Ensembl" id="ENSEBUP00000022557.1"/>
    </source>
</evidence>
<dbReference type="InterPro" id="IPR002110">
    <property type="entry name" value="Ankyrin_rpt"/>
</dbReference>
<dbReference type="SUPFAM" id="SSF48403">
    <property type="entry name" value="Ankyrin repeat"/>
    <property type="match status" value="1"/>
</dbReference>
<dbReference type="Pfam" id="PF12796">
    <property type="entry name" value="Ank_2"/>
    <property type="match status" value="3"/>
</dbReference>
<sequence length="403" mass="44795">SNQKKMLLLLGNWPDQFGRTPLMYCVLADRQECAELLVKARVDVEKADKNQRTALHFAAKKGNWRILKLLLAKRASPLQRDVEGITPLHLATYSTSVRCLVLLLRHLEPGQVDAQDNHKRTALHWSAFYSHLQHTCLLIKYNSNIGIPDADGKTPLHWAANSTQPSAVLTVDCLLQAAPTDSILNWQDYEGRTPLHFAIACGNVTVVEALIASPGCNVTVHDNLFRTSLHWAALLGQYIVPLLLEKNTSGIIPSDNQGATPLHYAAQNNFTETVEAFLQHPSVYDEADLEGRTAFMWAAGKGNDAILQTLLRLNPELDVDLVDKYGTTALHAAAFSGHVGTVRLLLKLGAHIDAVDGMHHTALVRACEMGHKDVVQALIEELYRVKKKFRDVPKLKRNVPHYM</sequence>
<evidence type="ECO:0008006" key="6">
    <source>
        <dbReference type="Google" id="ProtNLM"/>
    </source>
</evidence>
<dbReference type="AlphaFoldDB" id="A0A8C4R226"/>
<dbReference type="Ensembl" id="ENSEBUT00000023134.1">
    <property type="protein sequence ID" value="ENSEBUP00000022557.1"/>
    <property type="gene ID" value="ENSEBUG00000013890.1"/>
</dbReference>
<reference evidence="4" key="2">
    <citation type="submission" date="2025-09" db="UniProtKB">
        <authorList>
            <consortium name="Ensembl"/>
        </authorList>
    </citation>
    <scope>IDENTIFICATION</scope>
</reference>
<dbReference type="PANTHER" id="PTHR24198:SF194">
    <property type="entry name" value="INVERSIN-A"/>
    <property type="match status" value="1"/>
</dbReference>
<dbReference type="PRINTS" id="PR01415">
    <property type="entry name" value="ANKYRIN"/>
</dbReference>
<proteinExistence type="predicted"/>
<organism evidence="4 5">
    <name type="scientific">Eptatretus burgeri</name>
    <name type="common">Inshore hagfish</name>
    <dbReference type="NCBI Taxonomy" id="7764"/>
    <lineage>
        <taxon>Eukaryota</taxon>
        <taxon>Metazoa</taxon>
        <taxon>Chordata</taxon>
        <taxon>Craniata</taxon>
        <taxon>Vertebrata</taxon>
        <taxon>Cyclostomata</taxon>
        <taxon>Myxini</taxon>
        <taxon>Myxiniformes</taxon>
        <taxon>Myxinidae</taxon>
        <taxon>Eptatretinae</taxon>
        <taxon>Eptatretus</taxon>
    </lineage>
</organism>
<feature type="repeat" description="ANK" evidence="3">
    <location>
        <begin position="325"/>
        <end position="357"/>
    </location>
</feature>
<keyword evidence="2 3" id="KW-0040">ANK repeat</keyword>
<feature type="repeat" description="ANK" evidence="3">
    <location>
        <begin position="50"/>
        <end position="82"/>
    </location>
</feature>
<dbReference type="PROSITE" id="PS50297">
    <property type="entry name" value="ANK_REP_REGION"/>
    <property type="match status" value="4"/>
</dbReference>
<accession>A0A8C4R226</accession>
<dbReference type="Gene3D" id="1.25.40.20">
    <property type="entry name" value="Ankyrin repeat-containing domain"/>
    <property type="match status" value="4"/>
</dbReference>
<dbReference type="PROSITE" id="PS50088">
    <property type="entry name" value="ANK_REPEAT"/>
    <property type="match status" value="4"/>
</dbReference>